<keyword evidence="10 11" id="KW-0660">Purine salvage</keyword>
<gene>
    <name evidence="11" type="primary">apt</name>
    <name evidence="13" type="ORF">HCR76_09875</name>
</gene>
<dbReference type="GO" id="GO:0003999">
    <property type="term" value="F:adenine phosphoribosyltransferase activity"/>
    <property type="evidence" value="ECO:0007669"/>
    <property type="project" value="UniProtKB-EC"/>
</dbReference>
<dbReference type="Pfam" id="PF00156">
    <property type="entry name" value="Pribosyltran"/>
    <property type="match status" value="1"/>
</dbReference>
<dbReference type="NCBIfam" id="NF002634">
    <property type="entry name" value="PRK02304.1-3"/>
    <property type="match status" value="1"/>
</dbReference>
<organism evidence="13 14">
    <name type="scientific">Paramicrobacterium chengjingii</name>
    <dbReference type="NCBI Taxonomy" id="2769067"/>
    <lineage>
        <taxon>Bacteria</taxon>
        <taxon>Bacillati</taxon>
        <taxon>Actinomycetota</taxon>
        <taxon>Actinomycetes</taxon>
        <taxon>Micrococcales</taxon>
        <taxon>Microbacteriaceae</taxon>
        <taxon>Paramicrobacterium</taxon>
    </lineage>
</organism>
<dbReference type="PANTHER" id="PTHR32315:SF3">
    <property type="entry name" value="ADENINE PHOSPHORIBOSYLTRANSFERASE"/>
    <property type="match status" value="1"/>
</dbReference>
<comment type="subcellular location">
    <subcellularLocation>
        <location evidence="3 11">Cytoplasm</location>
    </subcellularLocation>
</comment>
<evidence type="ECO:0000256" key="3">
    <source>
        <dbReference type="ARBA" id="ARBA00004496"/>
    </source>
</evidence>
<keyword evidence="9 11" id="KW-0808">Transferase</keyword>
<evidence type="ECO:0000256" key="7">
    <source>
        <dbReference type="ARBA" id="ARBA00022490"/>
    </source>
</evidence>
<evidence type="ECO:0000256" key="6">
    <source>
        <dbReference type="ARBA" id="ARBA00011893"/>
    </source>
</evidence>
<dbReference type="Proteomes" id="UP000662814">
    <property type="component" value="Chromosome"/>
</dbReference>
<dbReference type="InterPro" id="IPR050054">
    <property type="entry name" value="UPRTase/APRTase"/>
</dbReference>
<dbReference type="HAMAP" id="MF_00004">
    <property type="entry name" value="Aden_phosphoribosyltr"/>
    <property type="match status" value="1"/>
</dbReference>
<evidence type="ECO:0000256" key="4">
    <source>
        <dbReference type="ARBA" id="ARBA00004659"/>
    </source>
</evidence>
<keyword evidence="8 11" id="KW-0328">Glycosyltransferase</keyword>
<keyword evidence="14" id="KW-1185">Reference proteome</keyword>
<evidence type="ECO:0000256" key="2">
    <source>
        <dbReference type="ARBA" id="ARBA00003968"/>
    </source>
</evidence>
<proteinExistence type="inferred from homology"/>
<feature type="domain" description="Phosphoribosyltransferase" evidence="12">
    <location>
        <begin position="49"/>
        <end position="170"/>
    </location>
</feature>
<dbReference type="InterPro" id="IPR005764">
    <property type="entry name" value="Ade_phspho_trans"/>
</dbReference>
<comment type="similarity">
    <text evidence="5 11">Belongs to the purine/pyrimidine phosphoribosyltransferase family.</text>
</comment>
<dbReference type="InterPro" id="IPR000836">
    <property type="entry name" value="PRTase_dom"/>
</dbReference>
<dbReference type="Gene3D" id="3.40.50.2020">
    <property type="match status" value="1"/>
</dbReference>
<evidence type="ECO:0000259" key="12">
    <source>
        <dbReference type="Pfam" id="PF00156"/>
    </source>
</evidence>
<evidence type="ECO:0000313" key="14">
    <source>
        <dbReference type="Proteomes" id="UP000662814"/>
    </source>
</evidence>
<keyword evidence="7 11" id="KW-0963">Cytoplasm</keyword>
<comment type="pathway">
    <text evidence="4 11">Purine metabolism; AMP biosynthesis via salvage pathway; AMP from adenine: step 1/1.</text>
</comment>
<dbReference type="PANTHER" id="PTHR32315">
    <property type="entry name" value="ADENINE PHOSPHORIBOSYLTRANSFERASE"/>
    <property type="match status" value="1"/>
</dbReference>
<accession>A0ABX6YFD9</accession>
<reference evidence="13 14" key="1">
    <citation type="submission" date="2020-12" db="EMBL/GenBank/DDBJ databases">
        <title>Microbacterium sp. HY060.</title>
        <authorList>
            <person name="Zhou J."/>
        </authorList>
    </citation>
    <scope>NUCLEOTIDE SEQUENCE [LARGE SCALE GENOMIC DNA]</scope>
    <source>
        <strain evidence="13 14">HY60</strain>
    </source>
</reference>
<comment type="function">
    <text evidence="2 11">Catalyzes a salvage reaction resulting in the formation of AMP, that is energically less costly than de novo synthesis.</text>
</comment>
<dbReference type="InterPro" id="IPR029057">
    <property type="entry name" value="PRTase-like"/>
</dbReference>
<dbReference type="EMBL" id="CP061169">
    <property type="protein sequence ID" value="QPZ37171.1"/>
    <property type="molecule type" value="Genomic_DNA"/>
</dbReference>
<comment type="subunit">
    <text evidence="11">Homodimer.</text>
</comment>
<sequence>MNVSTRVLELSETIPDFPKPGIVFRDLTPAFADPETFRAIVDELGADVTGGFDVVAGIEARGFLLASAIAYATRTRLFPIRKQGKLPGDVLSEDYALEYGAASLEVNPSNLPQGSRVLIVDDVLATGGSCRAAARLVERSGSTVAGIGIVLALDGLGGVDALRDYDVSVLLTEPTQPIA</sequence>
<comment type="catalytic activity">
    <reaction evidence="1 11">
        <text>AMP + diphosphate = 5-phospho-alpha-D-ribose 1-diphosphate + adenine</text>
        <dbReference type="Rhea" id="RHEA:16609"/>
        <dbReference type="ChEBI" id="CHEBI:16708"/>
        <dbReference type="ChEBI" id="CHEBI:33019"/>
        <dbReference type="ChEBI" id="CHEBI:58017"/>
        <dbReference type="ChEBI" id="CHEBI:456215"/>
        <dbReference type="EC" id="2.4.2.7"/>
    </reaction>
</comment>
<evidence type="ECO:0000256" key="11">
    <source>
        <dbReference type="HAMAP-Rule" id="MF_00004"/>
    </source>
</evidence>
<evidence type="ECO:0000256" key="8">
    <source>
        <dbReference type="ARBA" id="ARBA00022676"/>
    </source>
</evidence>
<evidence type="ECO:0000256" key="5">
    <source>
        <dbReference type="ARBA" id="ARBA00008391"/>
    </source>
</evidence>
<evidence type="ECO:0000256" key="10">
    <source>
        <dbReference type="ARBA" id="ARBA00022726"/>
    </source>
</evidence>
<protein>
    <recommendedName>
        <fullName evidence="6 11">Adenine phosphoribosyltransferase</fullName>
        <shortName evidence="11">APRT</shortName>
        <ecNumber evidence="6 11">2.4.2.7</ecNumber>
    </recommendedName>
</protein>
<dbReference type="NCBIfam" id="NF002636">
    <property type="entry name" value="PRK02304.1-5"/>
    <property type="match status" value="1"/>
</dbReference>
<evidence type="ECO:0000256" key="1">
    <source>
        <dbReference type="ARBA" id="ARBA00000868"/>
    </source>
</evidence>
<dbReference type="CDD" id="cd06223">
    <property type="entry name" value="PRTases_typeI"/>
    <property type="match status" value="1"/>
</dbReference>
<dbReference type="EC" id="2.4.2.7" evidence="6 11"/>
<dbReference type="RefSeq" id="WP_166992772.1">
    <property type="nucleotide sequence ID" value="NZ_CP061169.1"/>
</dbReference>
<evidence type="ECO:0000313" key="13">
    <source>
        <dbReference type="EMBL" id="QPZ37171.1"/>
    </source>
</evidence>
<evidence type="ECO:0000256" key="9">
    <source>
        <dbReference type="ARBA" id="ARBA00022679"/>
    </source>
</evidence>
<dbReference type="SUPFAM" id="SSF53271">
    <property type="entry name" value="PRTase-like"/>
    <property type="match status" value="1"/>
</dbReference>
<name>A0ABX6YFD9_9MICO</name>